<dbReference type="Proteomes" id="UP000008363">
    <property type="component" value="Unassembled WGS sequence"/>
</dbReference>
<dbReference type="RefSeq" id="WP_006337820.1">
    <property type="nucleotide sequence ID" value="NZ_BAHC01000200.1"/>
</dbReference>
<accession>K6V9T3</accession>
<gene>
    <name evidence="1" type="ORF">GORHZ_200_00090</name>
</gene>
<dbReference type="eggNOG" id="ENOG502Z80R">
    <property type="taxonomic scope" value="Bacteria"/>
</dbReference>
<dbReference type="EMBL" id="BAHC01000200">
    <property type="protein sequence ID" value="GAB92973.1"/>
    <property type="molecule type" value="Genomic_DNA"/>
</dbReference>
<keyword evidence="2" id="KW-1185">Reference proteome</keyword>
<proteinExistence type="predicted"/>
<evidence type="ECO:0000313" key="1">
    <source>
        <dbReference type="EMBL" id="GAB92973.1"/>
    </source>
</evidence>
<protein>
    <submittedName>
        <fullName evidence="1">Uncharacterized protein</fullName>
    </submittedName>
</protein>
<sequence>MAHAPTERRVVCGNVPVFLADSVSFLSEDDRGGYVVSASHGGISAAEHALIFAPAVISFNDAGGGKDDAGFRALDILDGHGISAFCVSHETARIGDALDHWENGVVSRANRCAESIGIRSGMTTFDAIAAAVSVPGQAAGVGR</sequence>
<dbReference type="AlphaFoldDB" id="K6V9T3"/>
<organism evidence="1 2">
    <name type="scientific">Gordonia rhizosphera NBRC 16068</name>
    <dbReference type="NCBI Taxonomy" id="1108045"/>
    <lineage>
        <taxon>Bacteria</taxon>
        <taxon>Bacillati</taxon>
        <taxon>Actinomycetota</taxon>
        <taxon>Actinomycetes</taxon>
        <taxon>Mycobacteriales</taxon>
        <taxon>Gordoniaceae</taxon>
        <taxon>Gordonia</taxon>
    </lineage>
</organism>
<comment type="caution">
    <text evidence="1">The sequence shown here is derived from an EMBL/GenBank/DDBJ whole genome shotgun (WGS) entry which is preliminary data.</text>
</comment>
<dbReference type="OrthoDB" id="4464249at2"/>
<dbReference type="STRING" id="1108045.GORHZ_200_00090"/>
<name>K6V9T3_9ACTN</name>
<reference evidence="1 2" key="1">
    <citation type="submission" date="2012-08" db="EMBL/GenBank/DDBJ databases">
        <title>Whole genome shotgun sequence of Gordonia rhizosphera NBRC 16068.</title>
        <authorList>
            <person name="Takarada H."/>
            <person name="Isaki S."/>
            <person name="Hosoyama A."/>
            <person name="Tsuchikane K."/>
            <person name="Katsumata H."/>
            <person name="Baba S."/>
            <person name="Ohji S."/>
            <person name="Yamazaki S."/>
            <person name="Fujita N."/>
        </authorList>
    </citation>
    <scope>NUCLEOTIDE SEQUENCE [LARGE SCALE GENOMIC DNA]</scope>
    <source>
        <strain evidence="1 2">NBRC 16068</strain>
    </source>
</reference>
<evidence type="ECO:0000313" key="2">
    <source>
        <dbReference type="Proteomes" id="UP000008363"/>
    </source>
</evidence>